<dbReference type="Proteomes" id="UP000001784">
    <property type="component" value="Chromosome"/>
</dbReference>
<protein>
    <submittedName>
        <fullName evidence="1">CRISPR-associated protein, Cse3 family</fullName>
    </submittedName>
</protein>
<accession>A0LM55</accession>
<dbReference type="SUPFAM" id="SSF117987">
    <property type="entry name" value="CRISPR-associated protein"/>
    <property type="match status" value="2"/>
</dbReference>
<dbReference type="CDD" id="cd09727">
    <property type="entry name" value="Cas6_I-E"/>
    <property type="match status" value="1"/>
</dbReference>
<name>A0LM55_SYNFM</name>
<dbReference type="FunCoup" id="A0LM55">
    <property type="interactions" value="11"/>
</dbReference>
<dbReference type="STRING" id="335543.Sfum_2829"/>
<dbReference type="SMART" id="SM01101">
    <property type="entry name" value="CRISPR_assoc"/>
    <property type="match status" value="1"/>
</dbReference>
<proteinExistence type="predicted"/>
<dbReference type="HOGENOM" id="CLU_080982_0_0_7"/>
<dbReference type="EMBL" id="CP000478">
    <property type="protein sequence ID" value="ABK18507.1"/>
    <property type="molecule type" value="Genomic_DNA"/>
</dbReference>
<evidence type="ECO:0000313" key="1">
    <source>
        <dbReference type="EMBL" id="ABK18507.1"/>
    </source>
</evidence>
<dbReference type="Gene3D" id="3.30.70.1210">
    <property type="entry name" value="Crispr-associated protein, domain 2"/>
    <property type="match status" value="1"/>
</dbReference>
<dbReference type="Gene3D" id="3.30.70.1200">
    <property type="entry name" value="Crispr-associated protein, domain 1"/>
    <property type="match status" value="1"/>
</dbReference>
<keyword evidence="2" id="KW-1185">Reference proteome</keyword>
<dbReference type="Pfam" id="PF08798">
    <property type="entry name" value="CRISPR_assoc"/>
    <property type="match status" value="1"/>
</dbReference>
<dbReference type="AlphaFoldDB" id="A0LM55"/>
<dbReference type="NCBIfam" id="TIGR01907">
    <property type="entry name" value="casE_Cse3"/>
    <property type="match status" value="1"/>
</dbReference>
<gene>
    <name evidence="1" type="ordered locus">Sfum_2829</name>
</gene>
<dbReference type="eggNOG" id="ENOG5030PR8">
    <property type="taxonomic scope" value="Bacteria"/>
</dbReference>
<reference evidence="1 2" key="1">
    <citation type="submission" date="2006-10" db="EMBL/GenBank/DDBJ databases">
        <title>Complete sequence of Syntrophobacter fumaroxidans MPOB.</title>
        <authorList>
            <consortium name="US DOE Joint Genome Institute"/>
            <person name="Copeland A."/>
            <person name="Lucas S."/>
            <person name="Lapidus A."/>
            <person name="Barry K."/>
            <person name="Detter J.C."/>
            <person name="Glavina del Rio T."/>
            <person name="Hammon N."/>
            <person name="Israni S."/>
            <person name="Pitluck S."/>
            <person name="Goltsman E.G."/>
            <person name="Martinez M."/>
            <person name="Schmutz J."/>
            <person name="Larimer F."/>
            <person name="Land M."/>
            <person name="Hauser L."/>
            <person name="Kyrpides N."/>
            <person name="Kim E."/>
            <person name="Boone D.R."/>
            <person name="Brockman F."/>
            <person name="Culley D."/>
            <person name="Ferry J."/>
            <person name="Gunsalus R."/>
            <person name="McInerney M.J."/>
            <person name="Morrison M."/>
            <person name="Plugge C."/>
            <person name="Rohlin L."/>
            <person name="Scholten J."/>
            <person name="Sieber J."/>
            <person name="Stams A.J.M."/>
            <person name="Worm P."/>
            <person name="Henstra A.M."/>
            <person name="Richardson P."/>
        </authorList>
    </citation>
    <scope>NUCLEOTIDE SEQUENCE [LARGE SCALE GENOMIC DNA]</scope>
    <source>
        <strain evidence="2">DSM 10017 / MPOB</strain>
    </source>
</reference>
<dbReference type="InParanoid" id="A0LM55"/>
<dbReference type="KEGG" id="sfu:Sfum_2829"/>
<evidence type="ECO:0000313" key="2">
    <source>
        <dbReference type="Proteomes" id="UP000001784"/>
    </source>
</evidence>
<dbReference type="InterPro" id="IPR010179">
    <property type="entry name" value="CRISPR-assoc_prot_Cse3"/>
</dbReference>
<sequence length="202" mass="22859">MYLSLLSLDRLHRGTMRLLSDIYLLHKGIMSGFTRCGDGLRVLFRVEPENDDRIVRIMVQSDGSPSWELFTERHPCVIDMRTKVFSPALRAGHSYRFRLRANPAVKRNGKRYGLIRDETLEEWLRRKEPALGLQFRSVLALDEGYVTGHKEGSGHPQRINIKTARFEGILTVSEPHLVQNALCCGIGPAKAFGCGLLSLARV</sequence>
<organism evidence="1 2">
    <name type="scientific">Syntrophobacter fumaroxidans (strain DSM 10017 / MPOB)</name>
    <dbReference type="NCBI Taxonomy" id="335543"/>
    <lineage>
        <taxon>Bacteria</taxon>
        <taxon>Pseudomonadati</taxon>
        <taxon>Thermodesulfobacteriota</taxon>
        <taxon>Syntrophobacteria</taxon>
        <taxon>Syntrophobacterales</taxon>
        <taxon>Syntrophobacteraceae</taxon>
        <taxon>Syntrophobacter</taxon>
    </lineage>
</organism>
<dbReference type="RefSeq" id="WP_011699674.1">
    <property type="nucleotide sequence ID" value="NC_008554.1"/>
</dbReference>